<reference evidence="1" key="2">
    <citation type="submission" date="2020-11" db="EMBL/GenBank/DDBJ databases">
        <authorList>
            <person name="McCartney M.A."/>
            <person name="Auch B."/>
            <person name="Kono T."/>
            <person name="Mallez S."/>
            <person name="Becker A."/>
            <person name="Gohl D.M."/>
            <person name="Silverstein K.A.T."/>
            <person name="Koren S."/>
            <person name="Bechman K.B."/>
            <person name="Herman A."/>
            <person name="Abrahante J.E."/>
            <person name="Garbe J."/>
        </authorList>
    </citation>
    <scope>NUCLEOTIDE SEQUENCE</scope>
    <source>
        <strain evidence="1">Duluth1</strain>
        <tissue evidence="1">Whole animal</tissue>
    </source>
</reference>
<dbReference type="EMBL" id="JAIWYP010000015">
    <property type="protein sequence ID" value="KAH3702414.1"/>
    <property type="molecule type" value="Genomic_DNA"/>
</dbReference>
<comment type="caution">
    <text evidence="1">The sequence shown here is derived from an EMBL/GenBank/DDBJ whole genome shotgun (WGS) entry which is preliminary data.</text>
</comment>
<accession>A0A9D3YPA3</accession>
<sequence>MVCPNSGIDVTEEQDRLNLGDPANQTVQLIVEGVFVFIGSAQSRCIDAEDGDETCS</sequence>
<organism evidence="1 2">
    <name type="scientific">Dreissena polymorpha</name>
    <name type="common">Zebra mussel</name>
    <name type="synonym">Mytilus polymorpha</name>
    <dbReference type="NCBI Taxonomy" id="45954"/>
    <lineage>
        <taxon>Eukaryota</taxon>
        <taxon>Metazoa</taxon>
        <taxon>Spiralia</taxon>
        <taxon>Lophotrochozoa</taxon>
        <taxon>Mollusca</taxon>
        <taxon>Bivalvia</taxon>
        <taxon>Autobranchia</taxon>
        <taxon>Heteroconchia</taxon>
        <taxon>Euheterodonta</taxon>
        <taxon>Imparidentia</taxon>
        <taxon>Neoheterodontei</taxon>
        <taxon>Myida</taxon>
        <taxon>Dreissenoidea</taxon>
        <taxon>Dreissenidae</taxon>
        <taxon>Dreissena</taxon>
    </lineage>
</organism>
<protein>
    <submittedName>
        <fullName evidence="1">Uncharacterized protein</fullName>
    </submittedName>
</protein>
<dbReference type="Proteomes" id="UP000828390">
    <property type="component" value="Unassembled WGS sequence"/>
</dbReference>
<evidence type="ECO:0000313" key="2">
    <source>
        <dbReference type="Proteomes" id="UP000828390"/>
    </source>
</evidence>
<proteinExistence type="predicted"/>
<reference evidence="1" key="1">
    <citation type="journal article" date="2019" name="bioRxiv">
        <title>The Genome of the Zebra Mussel, Dreissena polymorpha: A Resource for Invasive Species Research.</title>
        <authorList>
            <person name="McCartney M.A."/>
            <person name="Auch B."/>
            <person name="Kono T."/>
            <person name="Mallez S."/>
            <person name="Zhang Y."/>
            <person name="Obille A."/>
            <person name="Becker A."/>
            <person name="Abrahante J.E."/>
            <person name="Garbe J."/>
            <person name="Badalamenti J.P."/>
            <person name="Herman A."/>
            <person name="Mangelson H."/>
            <person name="Liachko I."/>
            <person name="Sullivan S."/>
            <person name="Sone E.D."/>
            <person name="Koren S."/>
            <person name="Silverstein K.A.T."/>
            <person name="Beckman K.B."/>
            <person name="Gohl D.M."/>
        </authorList>
    </citation>
    <scope>NUCLEOTIDE SEQUENCE</scope>
    <source>
        <strain evidence="1">Duluth1</strain>
        <tissue evidence="1">Whole animal</tissue>
    </source>
</reference>
<evidence type="ECO:0000313" key="1">
    <source>
        <dbReference type="EMBL" id="KAH3702414.1"/>
    </source>
</evidence>
<name>A0A9D3YPA3_DREPO</name>
<gene>
    <name evidence="1" type="ORF">DPMN_077431</name>
</gene>
<keyword evidence="2" id="KW-1185">Reference proteome</keyword>
<dbReference type="AlphaFoldDB" id="A0A9D3YPA3"/>